<reference evidence="2" key="1">
    <citation type="journal article" date="2014" name="Int. J. Syst. Evol. Microbiol.">
        <title>Complete genome sequence of Corynebacterium casei LMG S-19264T (=DSM 44701T), isolated from a smear-ripened cheese.</title>
        <authorList>
            <consortium name="US DOE Joint Genome Institute (JGI-PGF)"/>
            <person name="Walter F."/>
            <person name="Albersmeier A."/>
            <person name="Kalinowski J."/>
            <person name="Ruckert C."/>
        </authorList>
    </citation>
    <scope>NUCLEOTIDE SEQUENCE</scope>
    <source>
        <strain evidence="2">CGMCC 1.10859</strain>
    </source>
</reference>
<sequence>MAGRLGTLELTGRLRQRALEAQAIQTRRILAGIAEIDAARARLHEALQGQGAPRSIEAAPYLPGYLRAMRAEEADLLEERARLETELAEAEAALLARFREAKANERLLDGVRGALRTAAAKAEAAELDEIALRAHRGREGGPGLGRRAR</sequence>
<evidence type="ECO:0000313" key="4">
    <source>
        <dbReference type="Proteomes" id="UP000199541"/>
    </source>
</evidence>
<reference evidence="2" key="3">
    <citation type="submission" date="2023-06" db="EMBL/GenBank/DDBJ databases">
        <authorList>
            <person name="Sun Q."/>
            <person name="Zhou Y."/>
        </authorList>
    </citation>
    <scope>NUCLEOTIDE SEQUENCE</scope>
    <source>
        <strain evidence="2">CGMCC 1.10859</strain>
    </source>
</reference>
<accession>A0AAN4ZZ10</accession>
<dbReference type="Proteomes" id="UP000199541">
    <property type="component" value="Unassembled WGS sequence"/>
</dbReference>
<keyword evidence="1" id="KW-0175">Coiled coil</keyword>
<evidence type="ECO:0000313" key="3">
    <source>
        <dbReference type="EMBL" id="SDW31226.1"/>
    </source>
</evidence>
<comment type="caution">
    <text evidence="2">The sequence shown here is derived from an EMBL/GenBank/DDBJ whole genome shotgun (WGS) entry which is preliminary data.</text>
</comment>
<evidence type="ECO:0000256" key="1">
    <source>
        <dbReference type="SAM" id="Coils"/>
    </source>
</evidence>
<evidence type="ECO:0000313" key="2">
    <source>
        <dbReference type="EMBL" id="GHD99214.1"/>
    </source>
</evidence>
<proteinExistence type="predicted"/>
<evidence type="ECO:0008006" key="6">
    <source>
        <dbReference type="Google" id="ProtNLM"/>
    </source>
</evidence>
<dbReference type="AlphaFoldDB" id="A0AAN4ZZ10"/>
<name>A0AAN4ZZ10_9RHOB</name>
<evidence type="ECO:0000313" key="5">
    <source>
        <dbReference type="Proteomes" id="UP000634647"/>
    </source>
</evidence>
<reference evidence="3 4" key="2">
    <citation type="submission" date="2016-10" db="EMBL/GenBank/DDBJ databases">
        <authorList>
            <person name="Varghese N."/>
            <person name="Submissions S."/>
        </authorList>
    </citation>
    <scope>NUCLEOTIDE SEQUENCE [LARGE SCALE GENOMIC DNA]</scope>
    <source>
        <strain evidence="3 4">DSM 24802</strain>
    </source>
</reference>
<gene>
    <name evidence="2" type="ORF">GCM10008024_05700</name>
    <name evidence="3" type="ORF">SAMN05444006_102305</name>
</gene>
<feature type="coiled-coil region" evidence="1">
    <location>
        <begin position="66"/>
        <end position="93"/>
    </location>
</feature>
<dbReference type="RefSeq" id="WP_051646029.1">
    <property type="nucleotide sequence ID" value="NZ_BNAB01000002.1"/>
</dbReference>
<organism evidence="2 5">
    <name type="scientific">Allgaiera indica</name>
    <dbReference type="NCBI Taxonomy" id="765699"/>
    <lineage>
        <taxon>Bacteria</taxon>
        <taxon>Pseudomonadati</taxon>
        <taxon>Pseudomonadota</taxon>
        <taxon>Alphaproteobacteria</taxon>
        <taxon>Rhodobacterales</taxon>
        <taxon>Paracoccaceae</taxon>
        <taxon>Allgaiera</taxon>
    </lineage>
</organism>
<dbReference type="Proteomes" id="UP000634647">
    <property type="component" value="Unassembled WGS sequence"/>
</dbReference>
<protein>
    <recommendedName>
        <fullName evidence="6">Flagellar FliJ protein</fullName>
    </recommendedName>
</protein>
<dbReference type="EMBL" id="FNOB01000002">
    <property type="protein sequence ID" value="SDW31226.1"/>
    <property type="molecule type" value="Genomic_DNA"/>
</dbReference>
<dbReference type="EMBL" id="BNAB01000002">
    <property type="protein sequence ID" value="GHD99214.1"/>
    <property type="molecule type" value="Genomic_DNA"/>
</dbReference>
<keyword evidence="4" id="KW-1185">Reference proteome</keyword>